<evidence type="ECO:0000313" key="2">
    <source>
        <dbReference type="Proteomes" id="UP000298154"/>
    </source>
</evidence>
<evidence type="ECO:0000313" key="1">
    <source>
        <dbReference type="EMBL" id="TFD64246.1"/>
    </source>
</evidence>
<sequence length="166" mass="17858">MITMQDAAPEGHTWSASSDRALAVQELYEEAESLRRILQAQTAVLLLLRTGSGRNTEPLLQTLLQVSGWISALDASVRDQAHQNPCAAQLLSVLSLIKANHAVLRSVASPSLTSTNFQESLSVAHAGLAVINKQVDTIFAGTIAELRSFTSGCACEAERLNEMRNT</sequence>
<dbReference type="RefSeq" id="WP_134556333.1">
    <property type="nucleotide sequence ID" value="NZ_SOHK01000017.1"/>
</dbReference>
<reference evidence="1 2" key="1">
    <citation type="submission" date="2019-03" db="EMBL/GenBank/DDBJ databases">
        <title>Genomics of glacier-inhabiting Cryobacterium strains.</title>
        <authorList>
            <person name="Liu Q."/>
            <person name="Xin Y.-H."/>
        </authorList>
    </citation>
    <scope>NUCLEOTIDE SEQUENCE [LARGE SCALE GENOMIC DNA]</scope>
    <source>
        <strain evidence="1 2">Sr36</strain>
    </source>
</reference>
<keyword evidence="2" id="KW-1185">Reference proteome</keyword>
<accession>A0A4R9ALV1</accession>
<dbReference type="OrthoDB" id="4403374at2"/>
<organism evidence="1 2">
    <name type="scientific">Cryobacterium ruanii</name>
    <dbReference type="NCBI Taxonomy" id="1259197"/>
    <lineage>
        <taxon>Bacteria</taxon>
        <taxon>Bacillati</taxon>
        <taxon>Actinomycetota</taxon>
        <taxon>Actinomycetes</taxon>
        <taxon>Micrococcales</taxon>
        <taxon>Microbacteriaceae</taxon>
        <taxon>Cryobacterium</taxon>
    </lineage>
</organism>
<protein>
    <submittedName>
        <fullName evidence="1">Uncharacterized protein</fullName>
    </submittedName>
</protein>
<dbReference type="EMBL" id="SOHK01000017">
    <property type="protein sequence ID" value="TFD64246.1"/>
    <property type="molecule type" value="Genomic_DNA"/>
</dbReference>
<gene>
    <name evidence="1" type="ORF">E3T47_12205</name>
</gene>
<name>A0A4R9ALV1_9MICO</name>
<proteinExistence type="predicted"/>
<comment type="caution">
    <text evidence="1">The sequence shown here is derived from an EMBL/GenBank/DDBJ whole genome shotgun (WGS) entry which is preliminary data.</text>
</comment>
<dbReference type="AlphaFoldDB" id="A0A4R9ALV1"/>
<dbReference type="Proteomes" id="UP000298154">
    <property type="component" value="Unassembled WGS sequence"/>
</dbReference>